<dbReference type="PANTHER" id="PTHR32322">
    <property type="entry name" value="INNER MEMBRANE TRANSPORTER"/>
    <property type="match status" value="1"/>
</dbReference>
<dbReference type="SUPFAM" id="SSF103481">
    <property type="entry name" value="Multidrug resistance efflux transporter EmrE"/>
    <property type="match status" value="2"/>
</dbReference>
<comment type="caution">
    <text evidence="7">The sequence shown here is derived from an EMBL/GenBank/DDBJ whole genome shotgun (WGS) entry which is preliminary data.</text>
</comment>
<keyword evidence="4 5" id="KW-0472">Membrane</keyword>
<evidence type="ECO:0000313" key="7">
    <source>
        <dbReference type="EMBL" id="MXR35754.1"/>
    </source>
</evidence>
<feature type="domain" description="EamA" evidence="6">
    <location>
        <begin position="141"/>
        <end position="280"/>
    </location>
</feature>
<feature type="transmembrane region" description="Helical" evidence="5">
    <location>
        <begin position="7"/>
        <end position="27"/>
    </location>
</feature>
<dbReference type="InterPro" id="IPR000620">
    <property type="entry name" value="EamA_dom"/>
</dbReference>
<dbReference type="AlphaFoldDB" id="A0A845BKE8"/>
<dbReference type="GO" id="GO:0016020">
    <property type="term" value="C:membrane"/>
    <property type="evidence" value="ECO:0007669"/>
    <property type="project" value="UniProtKB-SubCell"/>
</dbReference>
<evidence type="ECO:0000256" key="5">
    <source>
        <dbReference type="SAM" id="Phobius"/>
    </source>
</evidence>
<dbReference type="Gene3D" id="1.10.3730.20">
    <property type="match status" value="1"/>
</dbReference>
<gene>
    <name evidence="7" type="ORF">GQF02_02010</name>
</gene>
<evidence type="ECO:0000256" key="3">
    <source>
        <dbReference type="ARBA" id="ARBA00022989"/>
    </source>
</evidence>
<feature type="transmembrane region" description="Helical" evidence="5">
    <location>
        <begin position="58"/>
        <end position="80"/>
    </location>
</feature>
<feature type="transmembrane region" description="Helical" evidence="5">
    <location>
        <begin position="140"/>
        <end position="160"/>
    </location>
</feature>
<feature type="domain" description="EamA" evidence="6">
    <location>
        <begin position="7"/>
        <end position="131"/>
    </location>
</feature>
<dbReference type="EMBL" id="WSSB01000001">
    <property type="protein sequence ID" value="MXR35754.1"/>
    <property type="molecule type" value="Genomic_DNA"/>
</dbReference>
<feature type="transmembrane region" description="Helical" evidence="5">
    <location>
        <begin position="115"/>
        <end position="134"/>
    </location>
</feature>
<dbReference type="PANTHER" id="PTHR32322:SF9">
    <property type="entry name" value="AMINO-ACID METABOLITE EFFLUX PUMP-RELATED"/>
    <property type="match status" value="1"/>
</dbReference>
<feature type="transmembrane region" description="Helical" evidence="5">
    <location>
        <begin position="237"/>
        <end position="259"/>
    </location>
</feature>
<keyword evidence="3 5" id="KW-1133">Transmembrane helix</keyword>
<feature type="transmembrane region" description="Helical" evidence="5">
    <location>
        <begin position="86"/>
        <end position="108"/>
    </location>
</feature>
<dbReference type="RefSeq" id="WP_124734223.1">
    <property type="nucleotide sequence ID" value="NZ_WSSB01000001.1"/>
</dbReference>
<comment type="subcellular location">
    <subcellularLocation>
        <location evidence="1">Membrane</location>
        <topology evidence="1">Multi-pass membrane protein</topology>
    </subcellularLocation>
</comment>
<keyword evidence="2 5" id="KW-0812">Transmembrane</keyword>
<evidence type="ECO:0000256" key="4">
    <source>
        <dbReference type="ARBA" id="ARBA00023136"/>
    </source>
</evidence>
<feature type="transmembrane region" description="Helical" evidence="5">
    <location>
        <begin position="172"/>
        <end position="194"/>
    </location>
</feature>
<reference evidence="7 8" key="1">
    <citation type="submission" date="2019-12" db="EMBL/GenBank/DDBJ databases">
        <title>Neisseriaceae gen. nov. sp. Genome sequencing and assembly.</title>
        <authorList>
            <person name="Liu Z."/>
            <person name="Li A."/>
        </authorList>
    </citation>
    <scope>NUCLEOTIDE SEQUENCE [LARGE SCALE GENOMIC DNA]</scope>
    <source>
        <strain evidence="7 8">B2N2-7</strain>
    </source>
</reference>
<keyword evidence="8" id="KW-1185">Reference proteome</keyword>
<feature type="transmembrane region" description="Helical" evidence="5">
    <location>
        <begin position="265"/>
        <end position="283"/>
    </location>
</feature>
<dbReference type="Proteomes" id="UP000467214">
    <property type="component" value="Unassembled WGS sequence"/>
</dbReference>
<feature type="transmembrane region" description="Helical" evidence="5">
    <location>
        <begin position="206"/>
        <end position="225"/>
    </location>
</feature>
<proteinExistence type="predicted"/>
<evidence type="ECO:0000256" key="2">
    <source>
        <dbReference type="ARBA" id="ARBA00022692"/>
    </source>
</evidence>
<evidence type="ECO:0000313" key="8">
    <source>
        <dbReference type="Proteomes" id="UP000467214"/>
    </source>
</evidence>
<name>A0A845BKE8_9NEIS</name>
<accession>A0A845BKE8</accession>
<organism evidence="7 8">
    <name type="scientific">Craterilacuibacter sinensis</name>
    <dbReference type="NCBI Taxonomy" id="2686017"/>
    <lineage>
        <taxon>Bacteria</taxon>
        <taxon>Pseudomonadati</taxon>
        <taxon>Pseudomonadota</taxon>
        <taxon>Betaproteobacteria</taxon>
        <taxon>Neisseriales</taxon>
        <taxon>Neisseriaceae</taxon>
        <taxon>Craterilacuibacter</taxon>
    </lineage>
</organism>
<evidence type="ECO:0000256" key="1">
    <source>
        <dbReference type="ARBA" id="ARBA00004141"/>
    </source>
</evidence>
<dbReference type="Pfam" id="PF00892">
    <property type="entry name" value="EamA"/>
    <property type="match status" value="2"/>
</dbReference>
<dbReference type="InterPro" id="IPR037185">
    <property type="entry name" value="EmrE-like"/>
</dbReference>
<protein>
    <submittedName>
        <fullName evidence="7">EamA family transporter</fullName>
    </submittedName>
</protein>
<sequence length="296" mass="31049">MPFTDRLIALAIVAVWGFNFVVIKWGVAGVPPFLLGALRFACAASVGLLFVRRPKLPWRALAAYGLTVGFGQFAFLFSAIKAGMPASLASIVLQSQAFFTLLLGALWLGERFSAAQLAGLVVGSGGLLLIGLSSGQSLPLSGLLLTLAGAVCWATSNLVVRRIVSHGSAPDMLSLVVYSSLMPILPFLAMWALFEAPTTDWSAVLTLKSAAAVAYLALVATLFGYGQWSRLLSRHSANVVAPYSLLVPFFGVLSASLFLGERLSSLQLAGGALLVVGLAIGSLGQRLLARLRGVNT</sequence>
<evidence type="ECO:0000259" key="6">
    <source>
        <dbReference type="Pfam" id="PF00892"/>
    </source>
</evidence>
<dbReference type="InterPro" id="IPR050638">
    <property type="entry name" value="AA-Vitamin_Transporters"/>
</dbReference>
<feature type="transmembrane region" description="Helical" evidence="5">
    <location>
        <begin position="33"/>
        <end position="51"/>
    </location>
</feature>